<name>A0A0F9JSA6_9ZZZZ</name>
<dbReference type="EMBL" id="LAZR01015535">
    <property type="protein sequence ID" value="KKM09053.1"/>
    <property type="molecule type" value="Genomic_DNA"/>
</dbReference>
<evidence type="ECO:0000313" key="1">
    <source>
        <dbReference type="EMBL" id="KKM09053.1"/>
    </source>
</evidence>
<organism evidence="1">
    <name type="scientific">marine sediment metagenome</name>
    <dbReference type="NCBI Taxonomy" id="412755"/>
    <lineage>
        <taxon>unclassified sequences</taxon>
        <taxon>metagenomes</taxon>
        <taxon>ecological metagenomes</taxon>
    </lineage>
</organism>
<gene>
    <name evidence="1" type="ORF">LCGC14_1723250</name>
</gene>
<comment type="caution">
    <text evidence="1">The sequence shown here is derived from an EMBL/GenBank/DDBJ whole genome shotgun (WGS) entry which is preliminary data.</text>
</comment>
<sequence length="212" mass="24638">MLQIVDTERQNSISIISNNIIVAQALVRKKINVLERADKLGTDLIIDYLFGWKGSTEISRELRDNGFHTTDSNVRKHLDIYKKQYEGKKPKGIELITNHMVKTRMLEIKREFQMAVVSDPIQVLHKNIFELEQMKDKNNDLRTVGSILELQSKFANNLAKLQPQEKVKIDVNKLLERNDLGINFIIQMDLHHPELELKTKFLEFVQANCDDV</sequence>
<dbReference type="AlphaFoldDB" id="A0A0F9JSA6"/>
<protein>
    <submittedName>
        <fullName evidence="1">Uncharacterized protein</fullName>
    </submittedName>
</protein>
<proteinExistence type="predicted"/>
<accession>A0A0F9JSA6</accession>
<reference evidence="1" key="1">
    <citation type="journal article" date="2015" name="Nature">
        <title>Complex archaea that bridge the gap between prokaryotes and eukaryotes.</title>
        <authorList>
            <person name="Spang A."/>
            <person name="Saw J.H."/>
            <person name="Jorgensen S.L."/>
            <person name="Zaremba-Niedzwiedzka K."/>
            <person name="Martijn J."/>
            <person name="Lind A.E."/>
            <person name="van Eijk R."/>
            <person name="Schleper C."/>
            <person name="Guy L."/>
            <person name="Ettema T.J."/>
        </authorList>
    </citation>
    <scope>NUCLEOTIDE SEQUENCE</scope>
</reference>